<dbReference type="Proteomes" id="UP000573963">
    <property type="component" value="Unassembled WGS sequence"/>
</dbReference>
<comment type="caution">
    <text evidence="1">The sequence shown here is derived from an EMBL/GenBank/DDBJ whole genome shotgun (WGS) entry which is preliminary data.</text>
</comment>
<evidence type="ECO:0000313" key="1">
    <source>
        <dbReference type="EMBL" id="NME09473.1"/>
    </source>
</evidence>
<protein>
    <submittedName>
        <fullName evidence="1">Uncharacterized protein</fullName>
    </submittedName>
</protein>
<name>A0AA44IH62_PARBF</name>
<evidence type="ECO:0000313" key="2">
    <source>
        <dbReference type="Proteomes" id="UP000573963"/>
    </source>
</evidence>
<dbReference type="RefSeq" id="WP_168932120.1">
    <property type="nucleotide sequence ID" value="NZ_JABAFD010000004.1"/>
</dbReference>
<accession>A0AA44IH62</accession>
<gene>
    <name evidence="1" type="ORF">HF875_08070</name>
</gene>
<proteinExistence type="predicted"/>
<sequence>MEFLDYDKYFDGLKEELENLKYTTQITNSIKLYTKKFFEKDTDKKVFYSDSKTKEFMYDISVLTFDPINVIEKTTANKFKVSTNANKFKVSTNINKFKAFLLLESELGGTSASGPKGVFKNSMQDFSKLLIGNSPYKIMIMGLSPYSDEKENFIKNRIEIIEQVYKSSDCNSNIGLIIIQGKHEGEISRQLKLETDKMYFKLLEK</sequence>
<dbReference type="EMBL" id="JABAFD010000004">
    <property type="protein sequence ID" value="NME09473.1"/>
    <property type="molecule type" value="Genomic_DNA"/>
</dbReference>
<dbReference type="AlphaFoldDB" id="A0AA44IH62"/>
<reference evidence="1 2" key="1">
    <citation type="submission" date="2020-04" db="EMBL/GenBank/DDBJ databases">
        <authorList>
            <person name="Hitch T.C.A."/>
            <person name="Wylensek D."/>
            <person name="Clavel T."/>
        </authorList>
    </citation>
    <scope>NUCLEOTIDE SEQUENCE [LARGE SCALE GENOMIC DNA]</scope>
    <source>
        <strain evidence="1 2">Med78_4-601-WT-2</strain>
    </source>
</reference>
<organism evidence="1 2">
    <name type="scientific">Paraclostridium bifermentans</name>
    <name type="common">Clostridium bifermentans</name>
    <dbReference type="NCBI Taxonomy" id="1490"/>
    <lineage>
        <taxon>Bacteria</taxon>
        <taxon>Bacillati</taxon>
        <taxon>Bacillota</taxon>
        <taxon>Clostridia</taxon>
        <taxon>Peptostreptococcales</taxon>
        <taxon>Peptostreptococcaceae</taxon>
        <taxon>Paraclostridium</taxon>
    </lineage>
</organism>